<dbReference type="GO" id="GO:0008610">
    <property type="term" value="P:lipid biosynthetic process"/>
    <property type="evidence" value="ECO:0007669"/>
    <property type="project" value="InterPro"/>
</dbReference>
<dbReference type="InterPro" id="IPR006094">
    <property type="entry name" value="Oxid_FAD_bind_N"/>
</dbReference>
<comment type="cofactor">
    <cofactor evidence="7">
        <name>FAD</name>
        <dbReference type="ChEBI" id="CHEBI:57692"/>
    </cofactor>
</comment>
<evidence type="ECO:0000256" key="2">
    <source>
        <dbReference type="ARBA" id="ARBA00022630"/>
    </source>
</evidence>
<dbReference type="Gene3D" id="3.30.465.10">
    <property type="match status" value="1"/>
</dbReference>
<feature type="binding site" evidence="7">
    <location>
        <begin position="215"/>
        <end position="218"/>
    </location>
    <ligand>
        <name>FAD</name>
        <dbReference type="ChEBI" id="CHEBI:57692"/>
    </ligand>
</feature>
<dbReference type="Gene3D" id="3.30.300.330">
    <property type="match status" value="1"/>
</dbReference>
<feature type="region of interest" description="Disordered" evidence="9">
    <location>
        <begin position="618"/>
        <end position="651"/>
    </location>
</feature>
<dbReference type="PROSITE" id="PS51387">
    <property type="entry name" value="FAD_PCMH"/>
    <property type="match status" value="1"/>
</dbReference>
<evidence type="ECO:0000256" key="9">
    <source>
        <dbReference type="SAM" id="MobiDB-lite"/>
    </source>
</evidence>
<evidence type="ECO:0000256" key="8">
    <source>
        <dbReference type="PIRSR" id="PIRSR625650-4"/>
    </source>
</evidence>
<evidence type="ECO:0000256" key="6">
    <source>
        <dbReference type="PIRSR" id="PIRSR625650-2"/>
    </source>
</evidence>
<evidence type="ECO:0000256" key="1">
    <source>
        <dbReference type="ARBA" id="ARBA00008000"/>
    </source>
</evidence>
<evidence type="ECO:0000313" key="12">
    <source>
        <dbReference type="Proteomes" id="UP000234331"/>
    </source>
</evidence>
<dbReference type="Proteomes" id="UP000234331">
    <property type="component" value="Unassembled WGS sequence"/>
</dbReference>
<name>A0A2I2L297_9ACTN</name>
<dbReference type="InterPro" id="IPR025650">
    <property type="entry name" value="Alkyl-DHAP_Synthase"/>
</dbReference>
<dbReference type="SUPFAM" id="SSF56176">
    <property type="entry name" value="FAD-binding/transporter-associated domain-like"/>
    <property type="match status" value="1"/>
</dbReference>
<dbReference type="InterPro" id="IPR004113">
    <property type="entry name" value="FAD-bd_oxidored_4_C"/>
</dbReference>
<dbReference type="InterPro" id="IPR016164">
    <property type="entry name" value="FAD-linked_Oxase-like_C"/>
</dbReference>
<protein>
    <submittedName>
        <fullName evidence="11">FAD/FMN-dependent dehydrogenase</fullName>
    </submittedName>
</protein>
<evidence type="ECO:0000259" key="10">
    <source>
        <dbReference type="PROSITE" id="PS51387"/>
    </source>
</evidence>
<reference evidence="11 12" key="1">
    <citation type="submission" date="2017-06" db="EMBL/GenBank/DDBJ databases">
        <authorList>
            <person name="Kim H.J."/>
            <person name="Triplett B.A."/>
        </authorList>
    </citation>
    <scope>NUCLEOTIDE SEQUENCE [LARGE SCALE GENOMIC DNA]</scope>
    <source>
        <strain evidence="11">FRACA_ARgP5</strain>
    </source>
</reference>
<organism evidence="11 12">
    <name type="scientific">Frankia canadensis</name>
    <dbReference type="NCBI Taxonomy" id="1836972"/>
    <lineage>
        <taxon>Bacteria</taxon>
        <taxon>Bacillati</taxon>
        <taxon>Actinomycetota</taxon>
        <taxon>Actinomycetes</taxon>
        <taxon>Frankiales</taxon>
        <taxon>Frankiaceae</taxon>
        <taxon>Frankia</taxon>
    </lineage>
</organism>
<accession>A0A2I2L297</accession>
<keyword evidence="4" id="KW-0560">Oxidoreductase</keyword>
<feature type="binding site" evidence="6">
    <location>
        <position position="412"/>
    </location>
    <ligand>
        <name>substrate</name>
    </ligand>
</feature>
<dbReference type="PANTHER" id="PTHR46568:SF1">
    <property type="entry name" value="ALKYLDIHYDROXYACETONEPHOSPHATE SYNTHASE, PEROXISOMAL"/>
    <property type="match status" value="1"/>
</dbReference>
<evidence type="ECO:0000256" key="7">
    <source>
        <dbReference type="PIRSR" id="PIRSR625650-3"/>
    </source>
</evidence>
<dbReference type="GO" id="GO:0008609">
    <property type="term" value="F:alkylglycerone-phosphate synthase activity"/>
    <property type="evidence" value="ECO:0007669"/>
    <property type="project" value="InterPro"/>
</dbReference>
<comment type="similarity">
    <text evidence="1">Belongs to the FAD-binding oxidoreductase/transferase type 4 family.</text>
</comment>
<dbReference type="GO" id="GO:0071949">
    <property type="term" value="F:FAD binding"/>
    <property type="evidence" value="ECO:0007669"/>
    <property type="project" value="InterPro"/>
</dbReference>
<keyword evidence="2" id="KW-0285">Flavoprotein</keyword>
<dbReference type="Gene3D" id="3.30.70.3450">
    <property type="match status" value="1"/>
</dbReference>
<dbReference type="Pfam" id="PF02913">
    <property type="entry name" value="FAD-oxidase_C"/>
    <property type="match status" value="1"/>
</dbReference>
<sequence length="651" mass="68942">MVEHMKWWGWGRESVSFSHGDKPELAPFIRTHIGLDITRPPAQAPAFADLDVAEPTLPEPLRAALVEAVGAEHVHTDTLDRVIHAYGKSLRDLVRIRNQDLGRLPDVVVYPGDEDAVRAVLTAALDADAVVIPFGGGTNISGSLEAPRDEIRPVISVDLGRLDRVLDVDTDARLARVQAGALGPHLEEQLGAQGWTLGHFPDSFSHSTLGGWIATRSSGMQSDKYGDIAEITRAVRVVTPAGVLVTRPVPSQSTGPSVREMVLGSEGRLGIITEATVQVHRVPEERVILGYFFPTWDDALVAMREIAESEAQVTVTRVSDANETRFSFATRKKGSLASGLVSSGMKQYLRRVRKWDLEQMCLSFIGFEGSAGHVRAQRKLVGEIVGRHGGLCVGTGPGQLYDQKKFDTPYIRDFLLGQGAVADVSETATSWSTLAPLYRGVVARANKAFEEIGVKGWIMCHLSHSYHSGACLYFTFAYATPITLDAIVGYDTVKSAIQQGFIDLAGTLSHHHAVGVEHASWLADDISPAGVSLLTALFDGVDPGRNLNPGKIIPAGSPPALSPAFVAHAVETAVIDAVVDAGVVDQAAGTEAEFGAAEIAAARVVKAEAVEPAVVEARVSTESPAEPAASAEPSEAAGGVGAAAAAGRAAG</sequence>
<dbReference type="InterPro" id="IPR036318">
    <property type="entry name" value="FAD-bd_PCMH-like_sf"/>
</dbReference>
<dbReference type="InterPro" id="IPR016169">
    <property type="entry name" value="FAD-bd_PCMH_sub2"/>
</dbReference>
<dbReference type="InterPro" id="IPR016166">
    <property type="entry name" value="FAD-bd_PCMH"/>
</dbReference>
<keyword evidence="12" id="KW-1185">Reference proteome</keyword>
<proteinExistence type="inferred from homology"/>
<gene>
    <name evidence="11" type="ORF">FRACA_90054</name>
</gene>
<evidence type="ECO:0000256" key="3">
    <source>
        <dbReference type="ARBA" id="ARBA00022827"/>
    </source>
</evidence>
<dbReference type="RefSeq" id="WP_243408157.1">
    <property type="nucleotide sequence ID" value="NZ_FZMO01000558.1"/>
</dbReference>
<dbReference type="InterPro" id="IPR016167">
    <property type="entry name" value="FAD-bd_PCMH_sub1"/>
</dbReference>
<dbReference type="Pfam" id="PF01565">
    <property type="entry name" value="FAD_binding_4"/>
    <property type="match status" value="1"/>
</dbReference>
<keyword evidence="3 7" id="KW-0274">FAD</keyword>
<feature type="active site" description="Proton donor/acceptor" evidence="5">
    <location>
        <position position="473"/>
    </location>
</feature>
<evidence type="ECO:0000256" key="5">
    <source>
        <dbReference type="PIRSR" id="PIRSR625650-1"/>
    </source>
</evidence>
<feature type="domain" description="FAD-binding PCMH-type" evidence="10">
    <location>
        <begin position="101"/>
        <end position="282"/>
    </location>
</feature>
<dbReference type="AlphaFoldDB" id="A0A2I2L297"/>
<dbReference type="PANTHER" id="PTHR46568">
    <property type="entry name" value="ALKYLDIHYDROXYACETONEPHOSPHATE SYNTHASE, PEROXISOMAL"/>
    <property type="match status" value="1"/>
</dbReference>
<dbReference type="Gene3D" id="3.30.43.10">
    <property type="entry name" value="Uridine Diphospho-n-acetylenolpyruvylglucosamine Reductase, domain 2"/>
    <property type="match status" value="1"/>
</dbReference>
<feature type="binding site" evidence="7">
    <location>
        <begin position="202"/>
        <end position="208"/>
    </location>
    <ligand>
        <name>FAD</name>
        <dbReference type="ChEBI" id="CHEBI:57692"/>
    </ligand>
</feature>
<evidence type="ECO:0000313" key="11">
    <source>
        <dbReference type="EMBL" id="SNQ52050.1"/>
    </source>
</evidence>
<feature type="site" description="Important for enzyme activity" evidence="8">
    <location>
        <position position="317"/>
    </location>
</feature>
<feature type="binding site" evidence="7">
    <location>
        <begin position="266"/>
        <end position="272"/>
    </location>
    <ligand>
        <name>FAD</name>
        <dbReference type="ChEBI" id="CHEBI:57692"/>
    </ligand>
</feature>
<dbReference type="GO" id="GO:0016491">
    <property type="term" value="F:oxidoreductase activity"/>
    <property type="evidence" value="ECO:0007669"/>
    <property type="project" value="UniProtKB-KW"/>
</dbReference>
<dbReference type="SUPFAM" id="SSF55103">
    <property type="entry name" value="FAD-linked oxidases, C-terminal domain"/>
    <property type="match status" value="1"/>
</dbReference>
<dbReference type="EMBL" id="FZMO01000558">
    <property type="protein sequence ID" value="SNQ52050.1"/>
    <property type="molecule type" value="Genomic_DNA"/>
</dbReference>
<evidence type="ECO:0000256" key="4">
    <source>
        <dbReference type="ARBA" id="ARBA00023002"/>
    </source>
</evidence>